<dbReference type="PROSITE" id="PS00194">
    <property type="entry name" value="THIOREDOXIN_1"/>
    <property type="match status" value="1"/>
</dbReference>
<evidence type="ECO:0000313" key="6">
    <source>
        <dbReference type="Proteomes" id="UP000002899"/>
    </source>
</evidence>
<reference evidence="5 6" key="3">
    <citation type="journal article" date="2016" name="Sci. Rep.">
        <title>Genome-wide diversity and gene expression profiling of Babesia microti isolates identify polymorphic genes that mediate host-pathogen interactions.</title>
        <authorList>
            <person name="Silva J.C."/>
            <person name="Cornillot E."/>
            <person name="McCracken C."/>
            <person name="Usmani-Brown S."/>
            <person name="Dwivedi A."/>
            <person name="Ifeonu O.O."/>
            <person name="Crabtree J."/>
            <person name="Gotia H.T."/>
            <person name="Virji A.Z."/>
            <person name="Reynes C."/>
            <person name="Colinge J."/>
            <person name="Kumar V."/>
            <person name="Lawres L."/>
            <person name="Pazzi J.E."/>
            <person name="Pablo J.V."/>
            <person name="Hung C."/>
            <person name="Brancato J."/>
            <person name="Kumari P."/>
            <person name="Orvis J."/>
            <person name="Tretina K."/>
            <person name="Chibucos M."/>
            <person name="Ott S."/>
            <person name="Sadzewicz L."/>
            <person name="Sengamalay N."/>
            <person name="Shetty A.C."/>
            <person name="Su Q."/>
            <person name="Tallon L."/>
            <person name="Fraser C.M."/>
            <person name="Frutos R."/>
            <person name="Molina D.M."/>
            <person name="Krause P.J."/>
            <person name="Ben Mamoun C."/>
        </authorList>
    </citation>
    <scope>NUCLEOTIDE SEQUENCE [LARGE SCALE GENOMIC DNA]</scope>
    <source>
        <strain evidence="5 6">RI</strain>
    </source>
</reference>
<protein>
    <submittedName>
        <fullName evidence="5">Thioredoxin</fullName>
    </submittedName>
</protein>
<dbReference type="InterPro" id="IPR036249">
    <property type="entry name" value="Thioredoxin-like_sf"/>
</dbReference>
<proteinExistence type="predicted"/>
<dbReference type="PROSITE" id="PS51352">
    <property type="entry name" value="THIOREDOXIN_2"/>
    <property type="match status" value="1"/>
</dbReference>
<dbReference type="SUPFAM" id="SSF52833">
    <property type="entry name" value="Thioredoxin-like"/>
    <property type="match status" value="1"/>
</dbReference>
<keyword evidence="1" id="KW-0813">Transport</keyword>
<keyword evidence="6" id="KW-1185">Reference proteome</keyword>
<dbReference type="AlphaFoldDB" id="A0A1R4AAZ5"/>
<name>A0A1R4AAZ5_BABMR</name>
<dbReference type="CDD" id="cd02947">
    <property type="entry name" value="TRX_family"/>
    <property type="match status" value="1"/>
</dbReference>
<dbReference type="InterPro" id="IPR013766">
    <property type="entry name" value="Thioredoxin_domain"/>
</dbReference>
<keyword evidence="2" id="KW-0249">Electron transport</keyword>
<evidence type="ECO:0000256" key="1">
    <source>
        <dbReference type="ARBA" id="ARBA00022448"/>
    </source>
</evidence>
<evidence type="ECO:0000259" key="4">
    <source>
        <dbReference type="PROSITE" id="PS51352"/>
    </source>
</evidence>
<dbReference type="KEGG" id="bmic:BMR1_02g04090"/>
<dbReference type="GO" id="GO:0015035">
    <property type="term" value="F:protein-disulfide reductase activity"/>
    <property type="evidence" value="ECO:0007669"/>
    <property type="project" value="TreeGrafter"/>
</dbReference>
<evidence type="ECO:0000256" key="2">
    <source>
        <dbReference type="ARBA" id="ARBA00022982"/>
    </source>
</evidence>
<dbReference type="GeneID" id="24424597"/>
<feature type="domain" description="Thioredoxin" evidence="4">
    <location>
        <begin position="61"/>
        <end position="186"/>
    </location>
</feature>
<dbReference type="EMBL" id="FO082872">
    <property type="protein sequence ID" value="SJK86168.1"/>
    <property type="molecule type" value="Genomic_DNA"/>
</dbReference>
<sequence length="188" mass="21675">MWAILLFIPLINAISYDQYKQVILLDGEECNGPDCSPIIYKSVTYYEEPQDYLLFKQPYKLKLFQRNPFWSSGNSGNNDGSNEPLDKMIEDTKNKKSVLLVDFYATWCGPCNVMSKNLTKIAEYYRDKHILTIRKVNVDQESQYNRKFEVTALPTLLFIAKGQIFCKVRGVISPNQAIQIIDNIIATL</sequence>
<dbReference type="InterPro" id="IPR017937">
    <property type="entry name" value="Thioredoxin_CS"/>
</dbReference>
<keyword evidence="3" id="KW-1015">Disulfide bond</keyword>
<dbReference type="Gene3D" id="3.40.30.10">
    <property type="entry name" value="Glutaredoxin"/>
    <property type="match status" value="1"/>
</dbReference>
<dbReference type="OrthoDB" id="2121326at2759"/>
<gene>
    <name evidence="5" type="ORF">BMR1_02g04090</name>
</gene>
<dbReference type="PANTHER" id="PTHR45663">
    <property type="entry name" value="GEO12009P1"/>
    <property type="match status" value="1"/>
</dbReference>
<dbReference type="Proteomes" id="UP000002899">
    <property type="component" value="Chromosome II"/>
</dbReference>
<dbReference type="Pfam" id="PF00085">
    <property type="entry name" value="Thioredoxin"/>
    <property type="match status" value="1"/>
</dbReference>
<dbReference type="PRINTS" id="PR00421">
    <property type="entry name" value="THIOREDOXIN"/>
</dbReference>
<evidence type="ECO:0000256" key="3">
    <source>
        <dbReference type="ARBA" id="ARBA00023157"/>
    </source>
</evidence>
<accession>A0A1R4AAZ5</accession>
<reference evidence="5 6" key="2">
    <citation type="journal article" date="2013" name="PLoS ONE">
        <title>Whole genome mapping and re-organization of the nuclear and mitochondrial genomes of Babesia microti isolates.</title>
        <authorList>
            <person name="Cornillot E."/>
            <person name="Dassouli A."/>
            <person name="Garg A."/>
            <person name="Pachikara N."/>
            <person name="Randazzo S."/>
            <person name="Depoix D."/>
            <person name="Carcy B."/>
            <person name="Delbecq S."/>
            <person name="Frutos R."/>
            <person name="Silva J.C."/>
            <person name="Sutton R."/>
            <person name="Krause P.J."/>
            <person name="Mamoun C.B."/>
        </authorList>
    </citation>
    <scope>NUCLEOTIDE SEQUENCE [LARGE SCALE GENOMIC DNA]</scope>
    <source>
        <strain evidence="5 6">RI</strain>
    </source>
</reference>
<organism evidence="5 6">
    <name type="scientific">Babesia microti (strain RI)</name>
    <dbReference type="NCBI Taxonomy" id="1133968"/>
    <lineage>
        <taxon>Eukaryota</taxon>
        <taxon>Sar</taxon>
        <taxon>Alveolata</taxon>
        <taxon>Apicomplexa</taxon>
        <taxon>Aconoidasida</taxon>
        <taxon>Piroplasmida</taxon>
        <taxon>Babesiidae</taxon>
        <taxon>Babesia</taxon>
    </lineage>
</organism>
<dbReference type="RefSeq" id="XP_021338361.1">
    <property type="nucleotide sequence ID" value="XM_021481756.1"/>
</dbReference>
<dbReference type="GO" id="GO:0005737">
    <property type="term" value="C:cytoplasm"/>
    <property type="evidence" value="ECO:0007669"/>
    <property type="project" value="TreeGrafter"/>
</dbReference>
<reference evidence="5 6" key="1">
    <citation type="journal article" date="2012" name="Nucleic Acids Res.">
        <title>Sequencing of the smallest Apicomplexan genome from the human pathogen Babesia microti.</title>
        <authorList>
            <person name="Cornillot E."/>
            <person name="Hadj-Kaddour K."/>
            <person name="Dassouli A."/>
            <person name="Noel B."/>
            <person name="Ranwez V."/>
            <person name="Vacherie B."/>
            <person name="Augagneur Y."/>
            <person name="Bres V."/>
            <person name="Duclos A."/>
            <person name="Randazzo S."/>
            <person name="Carcy B."/>
            <person name="Debierre-Grockiego F."/>
            <person name="Delbecq S."/>
            <person name="Moubri-Menage K."/>
            <person name="Shams-Eldin H."/>
            <person name="Usmani-Brown S."/>
            <person name="Bringaud F."/>
            <person name="Wincker P."/>
            <person name="Vivares C.P."/>
            <person name="Schwarz R.T."/>
            <person name="Schetters T.P."/>
            <person name="Krause P.J."/>
            <person name="Gorenflot A."/>
            <person name="Berry V."/>
            <person name="Barbe V."/>
            <person name="Ben Mamoun C."/>
        </authorList>
    </citation>
    <scope>NUCLEOTIDE SEQUENCE [LARGE SCALE GENOMIC DNA]</scope>
    <source>
        <strain evidence="5 6">RI</strain>
    </source>
</reference>
<evidence type="ECO:0000313" key="5">
    <source>
        <dbReference type="EMBL" id="SJK86168.1"/>
    </source>
</evidence>
<dbReference type="VEuPathDB" id="PiroplasmaDB:BMR1_02g04090"/>
<dbReference type="PANTHER" id="PTHR45663:SF11">
    <property type="entry name" value="GEO12009P1"/>
    <property type="match status" value="1"/>
</dbReference>